<feature type="transmembrane region" description="Helical" evidence="6">
    <location>
        <begin position="216"/>
        <end position="241"/>
    </location>
</feature>
<keyword evidence="2 6" id="KW-1003">Cell membrane</keyword>
<sequence length="250" mass="26158">MRHPEPSSQASKSLLRFAPLAMILVLLLTGLLLGWHRYLTLDYLAEIRTTLKSFAADHGWLAALAYVLVYAIAVAVAFPATWLLTLAGGFLYGIWVGGLLAATGGSIGATMLFWAAQTAFGEGLRSRADGFAGKVAKGFEDNAFSYLLALRLAPVLPFAVVNIVPALFKVPLTTYVAATLVGILPGALVYASIGQNLETILADAAALDRPVGVGDLITPGLTLGLLGLALLAAIAPLTGFIRKKLAGRNA</sequence>
<proteinExistence type="inferred from homology"/>
<dbReference type="InterPro" id="IPR015414">
    <property type="entry name" value="TMEM64"/>
</dbReference>
<accession>A0A7W6IKP1</accession>
<comment type="similarity">
    <text evidence="6">Belongs to the TVP38/TMEM64 family.</text>
</comment>
<dbReference type="InterPro" id="IPR032816">
    <property type="entry name" value="VTT_dom"/>
</dbReference>
<dbReference type="PANTHER" id="PTHR12677:SF59">
    <property type="entry name" value="GOLGI APPARATUS MEMBRANE PROTEIN TVP38-RELATED"/>
    <property type="match status" value="1"/>
</dbReference>
<dbReference type="Pfam" id="PF09335">
    <property type="entry name" value="VTT_dom"/>
    <property type="match status" value="1"/>
</dbReference>
<dbReference type="EMBL" id="JACIEW010000002">
    <property type="protein sequence ID" value="MBB4051349.1"/>
    <property type="molecule type" value="Genomic_DNA"/>
</dbReference>
<evidence type="ECO:0000256" key="4">
    <source>
        <dbReference type="ARBA" id="ARBA00022989"/>
    </source>
</evidence>
<organism evidence="8 9">
    <name type="scientific">Devosia subaequoris</name>
    <dbReference type="NCBI Taxonomy" id="395930"/>
    <lineage>
        <taxon>Bacteria</taxon>
        <taxon>Pseudomonadati</taxon>
        <taxon>Pseudomonadota</taxon>
        <taxon>Alphaproteobacteria</taxon>
        <taxon>Hyphomicrobiales</taxon>
        <taxon>Devosiaceae</taxon>
        <taxon>Devosia</taxon>
    </lineage>
</organism>
<feature type="transmembrane region" description="Helical" evidence="6">
    <location>
        <begin position="175"/>
        <end position="193"/>
    </location>
</feature>
<keyword evidence="3 6" id="KW-0812">Transmembrane</keyword>
<evidence type="ECO:0000313" key="8">
    <source>
        <dbReference type="EMBL" id="MBB4051349.1"/>
    </source>
</evidence>
<evidence type="ECO:0000256" key="5">
    <source>
        <dbReference type="ARBA" id="ARBA00023136"/>
    </source>
</evidence>
<feature type="transmembrane region" description="Helical" evidence="6">
    <location>
        <begin position="20"/>
        <end position="39"/>
    </location>
</feature>
<protein>
    <recommendedName>
        <fullName evidence="6">TVP38/TMEM64 family membrane protein</fullName>
    </recommendedName>
</protein>
<evidence type="ECO:0000256" key="1">
    <source>
        <dbReference type="ARBA" id="ARBA00004651"/>
    </source>
</evidence>
<keyword evidence="9" id="KW-1185">Reference proteome</keyword>
<comment type="caution">
    <text evidence="8">The sequence shown here is derived from an EMBL/GenBank/DDBJ whole genome shotgun (WGS) entry which is preliminary data.</text>
</comment>
<feature type="transmembrane region" description="Helical" evidence="6">
    <location>
        <begin position="143"/>
        <end position="168"/>
    </location>
</feature>
<evidence type="ECO:0000256" key="2">
    <source>
        <dbReference type="ARBA" id="ARBA00022475"/>
    </source>
</evidence>
<evidence type="ECO:0000256" key="3">
    <source>
        <dbReference type="ARBA" id="ARBA00022692"/>
    </source>
</evidence>
<evidence type="ECO:0000256" key="6">
    <source>
        <dbReference type="RuleBase" id="RU366058"/>
    </source>
</evidence>
<evidence type="ECO:0000259" key="7">
    <source>
        <dbReference type="Pfam" id="PF09335"/>
    </source>
</evidence>
<keyword evidence="5 6" id="KW-0472">Membrane</keyword>
<keyword evidence="4 6" id="KW-1133">Transmembrane helix</keyword>
<dbReference type="GO" id="GO:0005886">
    <property type="term" value="C:plasma membrane"/>
    <property type="evidence" value="ECO:0007669"/>
    <property type="project" value="UniProtKB-SubCell"/>
</dbReference>
<evidence type="ECO:0000313" key="9">
    <source>
        <dbReference type="Proteomes" id="UP000547011"/>
    </source>
</evidence>
<feature type="domain" description="VTT" evidence="7">
    <location>
        <begin position="79"/>
        <end position="195"/>
    </location>
</feature>
<feature type="transmembrane region" description="Helical" evidence="6">
    <location>
        <begin position="59"/>
        <end position="78"/>
    </location>
</feature>
<dbReference type="PANTHER" id="PTHR12677">
    <property type="entry name" value="GOLGI APPARATUS MEMBRANE PROTEIN TVP38-RELATED"/>
    <property type="match status" value="1"/>
</dbReference>
<feature type="transmembrane region" description="Helical" evidence="6">
    <location>
        <begin position="90"/>
        <end position="116"/>
    </location>
</feature>
<dbReference type="AlphaFoldDB" id="A0A7W6IKP1"/>
<dbReference type="RefSeq" id="WP_183310114.1">
    <property type="nucleotide sequence ID" value="NZ_JACIEW010000002.1"/>
</dbReference>
<dbReference type="Proteomes" id="UP000547011">
    <property type="component" value="Unassembled WGS sequence"/>
</dbReference>
<name>A0A7W6IKP1_9HYPH</name>
<comment type="subcellular location">
    <subcellularLocation>
        <location evidence="1 6">Cell membrane</location>
        <topology evidence="1 6">Multi-pass membrane protein</topology>
    </subcellularLocation>
</comment>
<gene>
    <name evidence="8" type="ORF">GGR20_000985</name>
</gene>
<reference evidence="8 9" key="1">
    <citation type="submission" date="2020-08" db="EMBL/GenBank/DDBJ databases">
        <title>Genomic Encyclopedia of Type Strains, Phase IV (KMG-IV): sequencing the most valuable type-strain genomes for metagenomic binning, comparative biology and taxonomic classification.</title>
        <authorList>
            <person name="Goeker M."/>
        </authorList>
    </citation>
    <scope>NUCLEOTIDE SEQUENCE [LARGE SCALE GENOMIC DNA]</scope>
    <source>
        <strain evidence="8 9">DSM 23447</strain>
    </source>
</reference>